<keyword evidence="12 17" id="KW-0496">Mitochondrion</keyword>
<evidence type="ECO:0000256" key="9">
    <source>
        <dbReference type="ARBA" id="ARBA00022982"/>
    </source>
</evidence>
<dbReference type="InterPro" id="IPR050269">
    <property type="entry name" value="ComplexI_Subunit6"/>
</dbReference>
<comment type="catalytic activity">
    <reaction evidence="15">
        <text>a ubiquinone + NADH + 5 H(+)(in) = a ubiquinol + NAD(+) + 4 H(+)(out)</text>
        <dbReference type="Rhea" id="RHEA:29091"/>
        <dbReference type="Rhea" id="RHEA-COMP:9565"/>
        <dbReference type="Rhea" id="RHEA-COMP:9566"/>
        <dbReference type="ChEBI" id="CHEBI:15378"/>
        <dbReference type="ChEBI" id="CHEBI:16389"/>
        <dbReference type="ChEBI" id="CHEBI:17976"/>
        <dbReference type="ChEBI" id="CHEBI:57540"/>
        <dbReference type="ChEBI" id="CHEBI:57945"/>
        <dbReference type="EC" id="7.1.1.2"/>
    </reaction>
</comment>
<name>A0A343C4D4_9CUCU</name>
<evidence type="ECO:0000256" key="16">
    <source>
        <dbReference type="SAM" id="Phobius"/>
    </source>
</evidence>
<geneLocation type="mitochondrion" evidence="17"/>
<evidence type="ECO:0000256" key="14">
    <source>
        <dbReference type="ARBA" id="ARBA00031019"/>
    </source>
</evidence>
<keyword evidence="7 16" id="KW-0812">Transmembrane</keyword>
<evidence type="ECO:0000256" key="8">
    <source>
        <dbReference type="ARBA" id="ARBA00022967"/>
    </source>
</evidence>
<comment type="subcellular location">
    <subcellularLocation>
        <location evidence="1">Mitochondrion membrane</location>
        <topology evidence="1">Multi-pass membrane protein</topology>
    </subcellularLocation>
</comment>
<comment type="similarity">
    <text evidence="2">Belongs to the complex I subunit 6 family.</text>
</comment>
<evidence type="ECO:0000256" key="13">
    <source>
        <dbReference type="ARBA" id="ARBA00023136"/>
    </source>
</evidence>
<evidence type="ECO:0000256" key="15">
    <source>
        <dbReference type="ARBA" id="ARBA00049551"/>
    </source>
</evidence>
<keyword evidence="9" id="KW-0249">Electron transport</keyword>
<protein>
    <recommendedName>
        <fullName evidence="4">NADH-ubiquinone oxidoreductase chain 6</fullName>
        <ecNumber evidence="3">7.1.1.2</ecNumber>
    </recommendedName>
    <alternativeName>
        <fullName evidence="14">NADH dehydrogenase subunit 6</fullName>
    </alternativeName>
</protein>
<evidence type="ECO:0000256" key="2">
    <source>
        <dbReference type="ARBA" id="ARBA00005698"/>
    </source>
</evidence>
<reference evidence="17" key="1">
    <citation type="submission" date="2016-04" db="EMBL/GenBank/DDBJ databases">
        <title>Mitochondria of beetle species.</title>
        <authorList>
            <person name="Hunter A."/>
            <person name="Moriniere J."/>
            <person name="Tang P."/>
            <person name="Linard B."/>
            <person name="Crampton-Platt A."/>
            <person name="Vogler A.P."/>
        </authorList>
    </citation>
    <scope>NUCLEOTIDE SEQUENCE</scope>
</reference>
<dbReference type="EMBL" id="KX087245">
    <property type="protein sequence ID" value="ARH54883.1"/>
    <property type="molecule type" value="Genomic_DNA"/>
</dbReference>
<organism evidence="17">
    <name type="scientific">Brachypterolus vestitus</name>
    <dbReference type="NCBI Taxonomy" id="877832"/>
    <lineage>
        <taxon>Eukaryota</taxon>
        <taxon>Metazoa</taxon>
        <taxon>Ecdysozoa</taxon>
        <taxon>Arthropoda</taxon>
        <taxon>Hexapoda</taxon>
        <taxon>Insecta</taxon>
        <taxon>Pterygota</taxon>
        <taxon>Neoptera</taxon>
        <taxon>Endopterygota</taxon>
        <taxon>Coleoptera</taxon>
        <taxon>Polyphaga</taxon>
        <taxon>Cucujiformia</taxon>
        <taxon>Kateretidae</taxon>
        <taxon>Brachypterolus</taxon>
    </lineage>
</organism>
<evidence type="ECO:0000256" key="10">
    <source>
        <dbReference type="ARBA" id="ARBA00022989"/>
    </source>
</evidence>
<dbReference type="AlphaFoldDB" id="A0A343C4D4"/>
<dbReference type="GO" id="GO:0008137">
    <property type="term" value="F:NADH dehydrogenase (ubiquinone) activity"/>
    <property type="evidence" value="ECO:0007669"/>
    <property type="project" value="UniProtKB-EC"/>
</dbReference>
<evidence type="ECO:0000256" key="7">
    <source>
        <dbReference type="ARBA" id="ARBA00022692"/>
    </source>
</evidence>
<feature type="transmembrane region" description="Helical" evidence="16">
    <location>
        <begin position="45"/>
        <end position="65"/>
    </location>
</feature>
<keyword evidence="8" id="KW-1278">Translocase</keyword>
<evidence type="ECO:0000256" key="5">
    <source>
        <dbReference type="ARBA" id="ARBA00022448"/>
    </source>
</evidence>
<keyword evidence="5" id="KW-0813">Transport</keyword>
<keyword evidence="11" id="KW-0520">NAD</keyword>
<evidence type="ECO:0000256" key="12">
    <source>
        <dbReference type="ARBA" id="ARBA00023128"/>
    </source>
</evidence>
<evidence type="ECO:0000256" key="1">
    <source>
        <dbReference type="ARBA" id="ARBA00004225"/>
    </source>
</evidence>
<evidence type="ECO:0000256" key="6">
    <source>
        <dbReference type="ARBA" id="ARBA00022660"/>
    </source>
</evidence>
<keyword evidence="6" id="KW-0679">Respiratory chain</keyword>
<proteinExistence type="inferred from homology"/>
<accession>A0A343C4D4</accession>
<keyword evidence="13 16" id="KW-0472">Membrane</keyword>
<evidence type="ECO:0000256" key="11">
    <source>
        <dbReference type="ARBA" id="ARBA00023027"/>
    </source>
</evidence>
<sequence>MLILISMQFFSVMFLFMNHPLSFGLILLIQTLNVSLLSGNMSNNFWFSYILFLTMIGGMLILFIYMTSIASNEKFKIYSKLTIYLALFMILFMAFLIKDMYLFNFKSFNMIMSSFEHHNSNNISMSKYMNYPNSSTFYLMIMYLLITLIAVVKITKIEYGPLRKKF</sequence>
<feature type="transmembrane region" description="Helical" evidence="16">
    <location>
        <begin position="12"/>
        <end position="33"/>
    </location>
</feature>
<feature type="transmembrane region" description="Helical" evidence="16">
    <location>
        <begin position="77"/>
        <end position="97"/>
    </location>
</feature>
<feature type="transmembrane region" description="Helical" evidence="16">
    <location>
        <begin position="135"/>
        <end position="155"/>
    </location>
</feature>
<evidence type="ECO:0000313" key="17">
    <source>
        <dbReference type="EMBL" id="ARH54883.1"/>
    </source>
</evidence>
<dbReference type="EC" id="7.1.1.2" evidence="3"/>
<keyword evidence="10 16" id="KW-1133">Transmembrane helix</keyword>
<dbReference type="GO" id="GO:0031966">
    <property type="term" value="C:mitochondrial membrane"/>
    <property type="evidence" value="ECO:0007669"/>
    <property type="project" value="UniProtKB-SubCell"/>
</dbReference>
<gene>
    <name evidence="17" type="primary">nad6</name>
</gene>
<evidence type="ECO:0000256" key="3">
    <source>
        <dbReference type="ARBA" id="ARBA00012944"/>
    </source>
</evidence>
<evidence type="ECO:0000256" key="4">
    <source>
        <dbReference type="ARBA" id="ARBA00021095"/>
    </source>
</evidence>
<dbReference type="PANTHER" id="PTHR11435">
    <property type="entry name" value="NADH UBIQUINONE OXIDOREDUCTASE SUBUNIT ND6"/>
    <property type="match status" value="1"/>
</dbReference>
<dbReference type="PANTHER" id="PTHR11435:SF1">
    <property type="entry name" value="NADH-UBIQUINONE OXIDOREDUCTASE CHAIN 6"/>
    <property type="match status" value="1"/>
</dbReference>